<evidence type="ECO:0000313" key="1">
    <source>
        <dbReference type="EMBL" id="EBS6848352.1"/>
    </source>
</evidence>
<protein>
    <submittedName>
        <fullName evidence="2">Multidrug ABC transporter ATPase</fullName>
    </submittedName>
</protein>
<reference evidence="1" key="2">
    <citation type="submission" date="2018-07" db="EMBL/GenBank/DDBJ databases">
        <authorList>
            <consortium name="PulseNet: The National Subtyping Network for Foodborne Disease Surveillance"/>
            <person name="Tarr C.L."/>
            <person name="Trees E."/>
            <person name="Katz L.S."/>
            <person name="Carleton-Romer H.A."/>
            <person name="Stroika S."/>
            <person name="Kucerova Z."/>
            <person name="Roache K.F."/>
            <person name="Sabol A.L."/>
            <person name="Besser J."/>
            <person name="Gerner-Smidt P."/>
        </authorList>
    </citation>
    <scope>NUCLEOTIDE SEQUENCE [LARGE SCALE GENOMIC DNA]</scope>
    <source>
        <strain evidence="1">08-0470</strain>
    </source>
</reference>
<name>A0A2A6D584_SALER</name>
<dbReference type="AlphaFoldDB" id="A0A2A6D584"/>
<dbReference type="RefSeq" id="WP_000094765.1">
    <property type="nucleotide sequence ID" value="NZ_CBKFOF010000005.1"/>
</dbReference>
<comment type="caution">
    <text evidence="2">The sequence shown here is derived from an EMBL/GenBank/DDBJ whole genome shotgun (WGS) entry which is preliminary data.</text>
</comment>
<proteinExistence type="predicted"/>
<reference evidence="2" key="1">
    <citation type="submission" date="2017-08" db="EMBL/GenBank/DDBJ databases">
        <title>Whole genome sequencing of Salmonella enterica.</title>
        <authorList>
            <person name="Bell R."/>
            <person name="Levy K."/>
        </authorList>
    </citation>
    <scope>NUCLEOTIDE SEQUENCE [LARGE SCALE GENOMIC DNA]</scope>
    <source>
        <strain evidence="2">CFSAN060805</strain>
    </source>
</reference>
<gene>
    <name evidence="1" type="ORF">CBX34_11785</name>
    <name evidence="2" type="ORF">CIC26_23460</name>
</gene>
<dbReference type="EMBL" id="NPLM01000014">
    <property type="protein sequence ID" value="PDN80753.1"/>
    <property type="molecule type" value="Genomic_DNA"/>
</dbReference>
<organism evidence="2">
    <name type="scientific">Salmonella enterica</name>
    <name type="common">Salmonella choleraesuis</name>
    <dbReference type="NCBI Taxonomy" id="28901"/>
    <lineage>
        <taxon>Bacteria</taxon>
        <taxon>Pseudomonadati</taxon>
        <taxon>Pseudomonadota</taxon>
        <taxon>Gammaproteobacteria</taxon>
        <taxon>Enterobacterales</taxon>
        <taxon>Enterobacteriaceae</taxon>
        <taxon>Salmonella</taxon>
    </lineage>
</organism>
<dbReference type="EMBL" id="AAGWGZ010000007">
    <property type="protein sequence ID" value="EBS6848352.1"/>
    <property type="molecule type" value="Genomic_DNA"/>
</dbReference>
<accession>A0A2A6D584</accession>
<dbReference type="Proteomes" id="UP000873581">
    <property type="component" value="Unassembled WGS sequence"/>
</dbReference>
<sequence>MSSIAALRLGNPVERLARVLKENQDKLNLSKDGFVSVNLSNEEAMKAIRDQMDKLEGIKTSTVKTKHYYRTR</sequence>
<evidence type="ECO:0000313" key="2">
    <source>
        <dbReference type="EMBL" id="PDN80753.1"/>
    </source>
</evidence>